<dbReference type="GO" id="GO:0009658">
    <property type="term" value="P:chloroplast organization"/>
    <property type="evidence" value="ECO:0007669"/>
    <property type="project" value="InterPro"/>
</dbReference>
<protein>
    <submittedName>
        <fullName evidence="1">Pentatricopeptide repeat-containing protein</fullName>
    </submittedName>
</protein>
<sequence>MEGDKGNVELKEFEKKKSILDQEKVLKVVKHEGLSKKDYGITSKESQVRRGKLVYKGKASKEFVDEIDANEGHISGKLMKQHQTSNIQQKLEDSNLGRSTKAWRVQKVSKALVPVQRQCHSIKLEGEIVSDASSWGMLRQNRTDNSQWDDKSINKSLKGEKIGFGIDRHDRCERKYLQVEEVANNGEIVSDASSWGMLRQKGTDNSQWDDESINNTLKGEKIGAGIDRHGRRERKYLQVEEVASDDFVHENGTLTRRGYSFSERIDGNGAEEERAAFKNFDEFSDVVDKPRVSRMEMEERIQKLAMQFIYTTALDVLGKVNRPVEALNSSHSMQQQVSTYPDLVAYQCIAVTLGKAGYLKELFDVIDSMRSPPKKKFKTEVIGKWDPELEPDIMVYAT</sequence>
<dbReference type="GO" id="GO:0009507">
    <property type="term" value="C:chloroplast"/>
    <property type="evidence" value="ECO:0007669"/>
    <property type="project" value="TreeGrafter"/>
</dbReference>
<reference evidence="1 2" key="1">
    <citation type="journal article" date="2018" name="Sci. Data">
        <title>The draft genome sequence of cork oak.</title>
        <authorList>
            <person name="Ramos A.M."/>
            <person name="Usie A."/>
            <person name="Barbosa P."/>
            <person name="Barros P.M."/>
            <person name="Capote T."/>
            <person name="Chaves I."/>
            <person name="Simoes F."/>
            <person name="Abreu I."/>
            <person name="Carrasquinho I."/>
            <person name="Faro C."/>
            <person name="Guimaraes J.B."/>
            <person name="Mendonca D."/>
            <person name="Nobrega F."/>
            <person name="Rodrigues L."/>
            <person name="Saibo N.J.M."/>
            <person name="Varela M.C."/>
            <person name="Egas C."/>
            <person name="Matos J."/>
            <person name="Miguel C.M."/>
            <person name="Oliveira M.M."/>
            <person name="Ricardo C.P."/>
            <person name="Goncalves S."/>
        </authorList>
    </citation>
    <scope>NUCLEOTIDE SEQUENCE [LARGE SCALE GENOMIC DNA]</scope>
    <source>
        <strain evidence="2">cv. HL8</strain>
    </source>
</reference>
<dbReference type="Proteomes" id="UP000237347">
    <property type="component" value="Unassembled WGS sequence"/>
</dbReference>
<evidence type="ECO:0000313" key="2">
    <source>
        <dbReference type="Proteomes" id="UP000237347"/>
    </source>
</evidence>
<keyword evidence="2" id="KW-1185">Reference proteome</keyword>
<dbReference type="InterPro" id="IPR011990">
    <property type="entry name" value="TPR-like_helical_dom_sf"/>
</dbReference>
<dbReference type="InterPro" id="IPR044645">
    <property type="entry name" value="DG1/EMB2279-like"/>
</dbReference>
<comment type="caution">
    <text evidence="1">The sequence shown here is derived from an EMBL/GenBank/DDBJ whole genome shotgun (WGS) entry which is preliminary data.</text>
</comment>
<dbReference type="PANTHER" id="PTHR46935">
    <property type="entry name" value="OS01G0674700 PROTEIN"/>
    <property type="match status" value="1"/>
</dbReference>
<gene>
    <name evidence="1" type="ORF">CFP56_040834</name>
</gene>
<organism evidence="1 2">
    <name type="scientific">Quercus suber</name>
    <name type="common">Cork oak</name>
    <dbReference type="NCBI Taxonomy" id="58331"/>
    <lineage>
        <taxon>Eukaryota</taxon>
        <taxon>Viridiplantae</taxon>
        <taxon>Streptophyta</taxon>
        <taxon>Embryophyta</taxon>
        <taxon>Tracheophyta</taxon>
        <taxon>Spermatophyta</taxon>
        <taxon>Magnoliopsida</taxon>
        <taxon>eudicotyledons</taxon>
        <taxon>Gunneridae</taxon>
        <taxon>Pentapetalae</taxon>
        <taxon>rosids</taxon>
        <taxon>fabids</taxon>
        <taxon>Fagales</taxon>
        <taxon>Fagaceae</taxon>
        <taxon>Quercus</taxon>
    </lineage>
</organism>
<dbReference type="Gene3D" id="1.25.40.10">
    <property type="entry name" value="Tetratricopeptide repeat domain"/>
    <property type="match status" value="1"/>
</dbReference>
<name>A0AAW0IWW1_QUESU</name>
<dbReference type="EMBL" id="PKMF04000803">
    <property type="protein sequence ID" value="KAK7818988.1"/>
    <property type="molecule type" value="Genomic_DNA"/>
</dbReference>
<accession>A0AAW0IWW1</accession>
<dbReference type="AlphaFoldDB" id="A0AAW0IWW1"/>
<evidence type="ECO:0000313" key="1">
    <source>
        <dbReference type="EMBL" id="KAK7818988.1"/>
    </source>
</evidence>
<proteinExistence type="predicted"/>
<dbReference type="PANTHER" id="PTHR46935:SF1">
    <property type="entry name" value="OS01G0674700 PROTEIN"/>
    <property type="match status" value="1"/>
</dbReference>